<dbReference type="AlphaFoldDB" id="A0A0L7REF7"/>
<evidence type="ECO:0000256" key="1">
    <source>
        <dbReference type="ARBA" id="ARBA00004304"/>
    </source>
</evidence>
<comment type="subcellular location">
    <subcellularLocation>
        <location evidence="1">Mitochondrion membrane</location>
        <topology evidence="1">Single-pass membrane protein</topology>
    </subcellularLocation>
</comment>
<dbReference type="EMBL" id="KQ414611">
    <property type="protein sequence ID" value="KOC69228.1"/>
    <property type="molecule type" value="Genomic_DNA"/>
</dbReference>
<dbReference type="PANTHER" id="PTHR15642:SF3">
    <property type="entry name" value="CYTOCHROME C OXIDASE ASSEMBLY FACTOR 3 HOMOLOG, MITOCHONDRIAL"/>
    <property type="match status" value="1"/>
</dbReference>
<feature type="domain" description="Cytochrome c oxidase assembly factor 3 mitochondrial coiled-coil" evidence="8">
    <location>
        <begin position="8"/>
        <end position="56"/>
    </location>
</feature>
<organism evidence="9 10">
    <name type="scientific">Habropoda laboriosa</name>
    <dbReference type="NCBI Taxonomy" id="597456"/>
    <lineage>
        <taxon>Eukaryota</taxon>
        <taxon>Metazoa</taxon>
        <taxon>Ecdysozoa</taxon>
        <taxon>Arthropoda</taxon>
        <taxon>Hexapoda</taxon>
        <taxon>Insecta</taxon>
        <taxon>Pterygota</taxon>
        <taxon>Neoptera</taxon>
        <taxon>Endopterygota</taxon>
        <taxon>Hymenoptera</taxon>
        <taxon>Apocrita</taxon>
        <taxon>Aculeata</taxon>
        <taxon>Apoidea</taxon>
        <taxon>Anthophila</taxon>
        <taxon>Apidae</taxon>
        <taxon>Habropoda</taxon>
    </lineage>
</organism>
<dbReference type="GO" id="GO:0005743">
    <property type="term" value="C:mitochondrial inner membrane"/>
    <property type="evidence" value="ECO:0007669"/>
    <property type="project" value="UniProtKB-UniRule"/>
</dbReference>
<evidence type="ECO:0000256" key="5">
    <source>
        <dbReference type="ARBA" id="ARBA00023128"/>
    </source>
</evidence>
<dbReference type="Pfam" id="PF09813">
    <property type="entry name" value="Coa3_cc"/>
    <property type="match status" value="1"/>
</dbReference>
<protein>
    <recommendedName>
        <fullName evidence="7">Cytochrome c oxidase assembly factor 3</fullName>
    </recommendedName>
</protein>
<dbReference type="InterPro" id="IPR018628">
    <property type="entry name" value="Coa3_CC"/>
</dbReference>
<keyword evidence="5 7" id="KW-0496">Mitochondrion</keyword>
<keyword evidence="6 7" id="KW-0472">Membrane</keyword>
<dbReference type="GO" id="GO:0033617">
    <property type="term" value="P:mitochondrial respiratory chain complex IV assembly"/>
    <property type="evidence" value="ECO:0007669"/>
    <property type="project" value="UniProtKB-UniRule"/>
</dbReference>
<evidence type="ECO:0000313" key="9">
    <source>
        <dbReference type="EMBL" id="KOC69228.1"/>
    </source>
</evidence>
<feature type="transmembrane region" description="Helical" evidence="7">
    <location>
        <begin position="20"/>
        <end position="39"/>
    </location>
</feature>
<dbReference type="Proteomes" id="UP000053825">
    <property type="component" value="Unassembled WGS sequence"/>
</dbReference>
<evidence type="ECO:0000259" key="8">
    <source>
        <dbReference type="Pfam" id="PF09813"/>
    </source>
</evidence>
<sequence>MKQAEEIALQKALKYRNTRLKCSILGISLGGIALGIYLYTIHAVRQETFLDDLNEPEKIIEQST</sequence>
<evidence type="ECO:0000256" key="3">
    <source>
        <dbReference type="ARBA" id="ARBA00022692"/>
    </source>
</evidence>
<keyword evidence="10" id="KW-1185">Reference proteome</keyword>
<name>A0A0L7REF7_9HYME</name>
<dbReference type="OrthoDB" id="10018333at2759"/>
<reference evidence="9 10" key="1">
    <citation type="submission" date="2015-07" db="EMBL/GenBank/DDBJ databases">
        <title>The genome of Habropoda laboriosa.</title>
        <authorList>
            <person name="Pan H."/>
            <person name="Kapheim K."/>
        </authorList>
    </citation>
    <scope>NUCLEOTIDE SEQUENCE [LARGE SCALE GENOMIC DNA]</scope>
    <source>
        <strain evidence="9">0110345459</strain>
    </source>
</reference>
<keyword evidence="3 7" id="KW-0812">Transmembrane</keyword>
<evidence type="ECO:0000256" key="2">
    <source>
        <dbReference type="ARBA" id="ARBA00007035"/>
    </source>
</evidence>
<evidence type="ECO:0000256" key="7">
    <source>
        <dbReference type="RuleBase" id="RU367056"/>
    </source>
</evidence>
<keyword evidence="4 7" id="KW-1133">Transmembrane helix</keyword>
<dbReference type="STRING" id="597456.A0A0L7REF7"/>
<gene>
    <name evidence="9" type="ORF">WH47_11013</name>
</gene>
<dbReference type="InterPro" id="IPR041752">
    <property type="entry name" value="Coa3"/>
</dbReference>
<comment type="function">
    <text evidence="7">Required for assembly of cytochrome c oxidase (complex IV).</text>
</comment>
<proteinExistence type="inferred from homology"/>
<keyword evidence="7" id="KW-0999">Mitochondrion inner membrane</keyword>
<evidence type="ECO:0000256" key="6">
    <source>
        <dbReference type="ARBA" id="ARBA00023136"/>
    </source>
</evidence>
<evidence type="ECO:0000256" key="4">
    <source>
        <dbReference type="ARBA" id="ARBA00022989"/>
    </source>
</evidence>
<evidence type="ECO:0000313" key="10">
    <source>
        <dbReference type="Proteomes" id="UP000053825"/>
    </source>
</evidence>
<dbReference type="PANTHER" id="PTHR15642">
    <property type="entry name" value="CYTOCHROME C OXIDASE ASSEMBLY FACTOR 3, MITOCHONDRIAL"/>
    <property type="match status" value="1"/>
</dbReference>
<comment type="subunit">
    <text evidence="7">Component of 250-400 kDa complexes called cytochrome oxidase assembly intermediates or COA complexes.</text>
</comment>
<comment type="similarity">
    <text evidence="2 7">Belongs to the COA3 family.</text>
</comment>
<accession>A0A0L7REF7</accession>